<evidence type="ECO:0008006" key="3">
    <source>
        <dbReference type="Google" id="ProtNLM"/>
    </source>
</evidence>
<protein>
    <recommendedName>
        <fullName evidence="3">Tetratricopeptide repeat protein</fullName>
    </recommendedName>
</protein>
<dbReference type="EMBL" id="JBHSGA010000015">
    <property type="protein sequence ID" value="MFC4526710.1"/>
    <property type="molecule type" value="Genomic_DNA"/>
</dbReference>
<dbReference type="RefSeq" id="WP_266152424.1">
    <property type="nucleotide sequence ID" value="NZ_CP064028.1"/>
</dbReference>
<name>A0ABV9C1W9_9GAMM</name>
<gene>
    <name evidence="1" type="ORF">ACFO5W_08680</name>
</gene>
<organism evidence="1 2">
    <name type="scientific">Dyella halodurans</name>
    <dbReference type="NCBI Taxonomy" id="1920171"/>
    <lineage>
        <taxon>Bacteria</taxon>
        <taxon>Pseudomonadati</taxon>
        <taxon>Pseudomonadota</taxon>
        <taxon>Gammaproteobacteria</taxon>
        <taxon>Lysobacterales</taxon>
        <taxon>Rhodanobacteraceae</taxon>
        <taxon>Dyella</taxon>
    </lineage>
</organism>
<sequence>MSIRLSEFPEYLAAMAAAVAGNFELARANLEALIVKIDGKCESEQLAYVWQLLADVEGRAGNEERGLLLHERALAIDRSNPLMLLLCAKSLLGGFHRPDLALAHITAAEALMSSHDWIRRDDDMPREWYAREIFAVRQQAMQNKS</sequence>
<proteinExistence type="predicted"/>
<evidence type="ECO:0000313" key="2">
    <source>
        <dbReference type="Proteomes" id="UP001595961"/>
    </source>
</evidence>
<dbReference type="Proteomes" id="UP001595961">
    <property type="component" value="Unassembled WGS sequence"/>
</dbReference>
<dbReference type="InterPro" id="IPR011990">
    <property type="entry name" value="TPR-like_helical_dom_sf"/>
</dbReference>
<keyword evidence="2" id="KW-1185">Reference proteome</keyword>
<reference evidence="2" key="1">
    <citation type="journal article" date="2019" name="Int. J. Syst. Evol. Microbiol.">
        <title>The Global Catalogue of Microorganisms (GCM) 10K type strain sequencing project: providing services to taxonomists for standard genome sequencing and annotation.</title>
        <authorList>
            <consortium name="The Broad Institute Genomics Platform"/>
            <consortium name="The Broad Institute Genome Sequencing Center for Infectious Disease"/>
            <person name="Wu L."/>
            <person name="Ma J."/>
        </authorList>
    </citation>
    <scope>NUCLEOTIDE SEQUENCE [LARGE SCALE GENOMIC DNA]</scope>
    <source>
        <strain evidence="2">CCM 4481</strain>
    </source>
</reference>
<comment type="caution">
    <text evidence="1">The sequence shown here is derived from an EMBL/GenBank/DDBJ whole genome shotgun (WGS) entry which is preliminary data.</text>
</comment>
<evidence type="ECO:0000313" key="1">
    <source>
        <dbReference type="EMBL" id="MFC4526710.1"/>
    </source>
</evidence>
<accession>A0ABV9C1W9</accession>
<dbReference type="SUPFAM" id="SSF48452">
    <property type="entry name" value="TPR-like"/>
    <property type="match status" value="1"/>
</dbReference>
<dbReference type="Gene3D" id="1.25.40.10">
    <property type="entry name" value="Tetratricopeptide repeat domain"/>
    <property type="match status" value="1"/>
</dbReference>